<dbReference type="AlphaFoldDB" id="A0A1D2A920"/>
<accession>A0A1D2A920</accession>
<feature type="non-terminal residue" evidence="2">
    <location>
        <position position="1"/>
    </location>
</feature>
<proteinExistence type="predicted"/>
<gene>
    <name evidence="2" type="ORF">g.73950</name>
</gene>
<feature type="compositionally biased region" description="Gly residues" evidence="1">
    <location>
        <begin position="1"/>
        <end position="10"/>
    </location>
</feature>
<sequence>GGGGFPGRGGSQLPTTTMTKLPAAQETPPPTPPPSYNHYLHPPPSSLPLQLPEMITRKIDSLSANTQALLRGQNEMRSANAEIRAALADLNRIFTIRYADIPKLTDRLDSALKRVTDQNAIVKREKVLEFLWPFWMKHGPLLTTQLVQTDACATLLPVNPTIAQMTKLREQISLIIRRDFRLSFRETTEQFVVRILKDAVHVHQEDVGDIETVPIVLKKDTLHVPQGVISQLQRGPVWRTGDLVEEDEYGCLQFREFLCANKYFHHGLKRADDPDRIATIPLAFLAWIEMLVEGHIFNLGLEARVEQRWNQEIVDRKMREIRARPESIYLVPYELCSPPGLED</sequence>
<evidence type="ECO:0000313" key="2">
    <source>
        <dbReference type="EMBL" id="JAT75571.1"/>
    </source>
</evidence>
<name>A0A1D2A920_AUXPR</name>
<organism evidence="2">
    <name type="scientific">Auxenochlorella protothecoides</name>
    <name type="common">Green microalga</name>
    <name type="synonym">Chlorella protothecoides</name>
    <dbReference type="NCBI Taxonomy" id="3075"/>
    <lineage>
        <taxon>Eukaryota</taxon>
        <taxon>Viridiplantae</taxon>
        <taxon>Chlorophyta</taxon>
        <taxon>core chlorophytes</taxon>
        <taxon>Trebouxiophyceae</taxon>
        <taxon>Chlorellales</taxon>
        <taxon>Chlorellaceae</taxon>
        <taxon>Auxenochlorella</taxon>
    </lineage>
</organism>
<reference evidence="2" key="1">
    <citation type="submission" date="2015-08" db="EMBL/GenBank/DDBJ databases">
        <authorList>
            <person name="Babu N.S."/>
            <person name="Beckwith C.J."/>
            <person name="Beseler K.G."/>
            <person name="Brison A."/>
            <person name="Carone J.V."/>
            <person name="Caskin T.P."/>
            <person name="Diamond M."/>
            <person name="Durham M.E."/>
            <person name="Foxe J.M."/>
            <person name="Go M."/>
            <person name="Henderson B.A."/>
            <person name="Jones I.B."/>
            <person name="McGettigan J.A."/>
            <person name="Micheletti S.J."/>
            <person name="Nasrallah M.E."/>
            <person name="Ortiz D."/>
            <person name="Piller C.R."/>
            <person name="Privatt S.R."/>
            <person name="Schneider S.L."/>
            <person name="Sharp S."/>
            <person name="Smith T.C."/>
            <person name="Stanton J.D."/>
            <person name="Ullery H.E."/>
            <person name="Wilson R.J."/>
            <person name="Serrano M.G."/>
            <person name="Buck G."/>
            <person name="Lee V."/>
            <person name="Wang Y."/>
            <person name="Carvalho R."/>
            <person name="Voegtly L."/>
            <person name="Shi R."/>
            <person name="Duckworth R."/>
            <person name="Johnson A."/>
            <person name="Loviza R."/>
            <person name="Walstead R."/>
            <person name="Shah Z."/>
            <person name="Kiflezghi M."/>
            <person name="Wade K."/>
            <person name="Ball S.L."/>
            <person name="Bradley K.W."/>
            <person name="Asai D.J."/>
            <person name="Bowman C.A."/>
            <person name="Russell D.A."/>
            <person name="Pope W.H."/>
            <person name="Jacobs-Sera D."/>
            <person name="Hendrix R.W."/>
            <person name="Hatfull G.F."/>
        </authorList>
    </citation>
    <scope>NUCLEOTIDE SEQUENCE</scope>
</reference>
<dbReference type="EMBL" id="GDKF01003051">
    <property type="protein sequence ID" value="JAT75571.1"/>
    <property type="molecule type" value="Transcribed_RNA"/>
</dbReference>
<evidence type="ECO:0000256" key="1">
    <source>
        <dbReference type="SAM" id="MobiDB-lite"/>
    </source>
</evidence>
<protein>
    <submittedName>
        <fullName evidence="2">Uncharacterized protein</fullName>
    </submittedName>
</protein>
<feature type="region of interest" description="Disordered" evidence="1">
    <location>
        <begin position="1"/>
        <end position="35"/>
    </location>
</feature>